<dbReference type="RefSeq" id="WP_279996866.1">
    <property type="nucleotide sequence ID" value="NZ_JAOCDZ010000021.1"/>
</dbReference>
<keyword evidence="1" id="KW-0812">Transmembrane</keyword>
<evidence type="ECO:0000313" key="3">
    <source>
        <dbReference type="Proteomes" id="UP001161094"/>
    </source>
</evidence>
<name>A0AA42S610_9BURK</name>
<evidence type="ECO:0000256" key="1">
    <source>
        <dbReference type="SAM" id="Phobius"/>
    </source>
</evidence>
<keyword evidence="1" id="KW-1133">Transmembrane helix</keyword>
<accession>A0AA42S610</accession>
<evidence type="ECO:0000313" key="2">
    <source>
        <dbReference type="EMBL" id="MDH0739087.1"/>
    </source>
</evidence>
<proteinExistence type="predicted"/>
<dbReference type="Proteomes" id="UP001161094">
    <property type="component" value="Unassembled WGS sequence"/>
</dbReference>
<gene>
    <name evidence="2" type="ORF">N5D93_24955</name>
</gene>
<reference evidence="2" key="1">
    <citation type="submission" date="2022-09" db="EMBL/GenBank/DDBJ databases">
        <title>Intensive care unit water sources are persistently colonized with multi-drug resistant bacteria and are the site of extensive horizontal gene transfer of antibiotic resistance genes.</title>
        <authorList>
            <person name="Diorio-Toth L."/>
        </authorList>
    </citation>
    <scope>NUCLEOTIDE SEQUENCE</scope>
    <source>
        <strain evidence="2">GD03843</strain>
    </source>
</reference>
<sequence>MMQRNGYLRCPARQQGQAIVEGLLMLPLMAVLVWAVSWVGGLQFSAQQLSQVSRKTAMFGALGQPVAPAHSMVAAGLRQRILELPGIAPSNMSVLQGEWFGDGLRLLSVYARAMPSRKGQAQIIARHAHVAIGAGHAHGDADARRRIGNAPTAWSQVERASLAQARRVGPATRRMDGPWRRAALQTDWLSAWADVVPPDRLGIRKGRKP</sequence>
<dbReference type="EMBL" id="JAOCDZ010000021">
    <property type="protein sequence ID" value="MDH0739087.1"/>
    <property type="molecule type" value="Genomic_DNA"/>
</dbReference>
<dbReference type="AlphaFoldDB" id="A0AA42S610"/>
<comment type="caution">
    <text evidence="2">The sequence shown here is derived from an EMBL/GenBank/DDBJ whole genome shotgun (WGS) entry which is preliminary data.</text>
</comment>
<protein>
    <submittedName>
        <fullName evidence="2">Pilus assembly protein</fullName>
    </submittedName>
</protein>
<organism evidence="2 3">
    <name type="scientific">Achromobacter spanius</name>
    <dbReference type="NCBI Taxonomy" id="217203"/>
    <lineage>
        <taxon>Bacteria</taxon>
        <taxon>Pseudomonadati</taxon>
        <taxon>Pseudomonadota</taxon>
        <taxon>Betaproteobacteria</taxon>
        <taxon>Burkholderiales</taxon>
        <taxon>Alcaligenaceae</taxon>
        <taxon>Achromobacter</taxon>
    </lineage>
</organism>
<keyword evidence="1" id="KW-0472">Membrane</keyword>
<feature type="transmembrane region" description="Helical" evidence="1">
    <location>
        <begin position="20"/>
        <end position="40"/>
    </location>
</feature>